<sequence length="365" mass="38218">MRIVVVGAGAVGTCVAYRLARTGASVTLLGADPPERTLSAHSFAWVNPVDDGNADYWALTHEAQAAHRRLAAEIPDNGFHPAGNLHWTDSPEAATTLLEATASYRAKGWAAEQYTPRAARRLEPALRIPDDAGPVVHYPDDGYVVADRFLERLRAAGRRHGLRVRLDAPVAELAGDGVRLVSGERITADAVVCCAGRTTAGLLAGRGYGLPLAGPDDPGVLTRGLLVQTSPMPPGVSLGRVVHAPGLSIRPHHGRRLVLRCQQVDVRLPQDTGVAAAAVLARLPEVLPAAAGVTVEAAFAGVRPMPRDGRSIVGPVPGQDKLYVIVTHSGLTLGPLLGEIAAREVTGGGEHELAGAFRPGRFAPA</sequence>
<keyword evidence="4" id="KW-1185">Reference proteome</keyword>
<dbReference type="STRING" id="145857.GA0070616_0582"/>
<reference evidence="3 4" key="1">
    <citation type="submission" date="2016-06" db="EMBL/GenBank/DDBJ databases">
        <authorList>
            <person name="Kjaerup R.B."/>
            <person name="Dalgaard T.S."/>
            <person name="Juul-Madsen H.R."/>
        </authorList>
    </citation>
    <scope>NUCLEOTIDE SEQUENCE [LARGE SCALE GENOMIC DNA]</scope>
    <source>
        <strain evidence="3 4">DSM 43818</strain>
    </source>
</reference>
<dbReference type="EMBL" id="FMHT01000003">
    <property type="protein sequence ID" value="SCL14931.1"/>
    <property type="molecule type" value="Genomic_DNA"/>
</dbReference>
<dbReference type="Gene3D" id="3.50.50.60">
    <property type="entry name" value="FAD/NAD(P)-binding domain"/>
    <property type="match status" value="1"/>
</dbReference>
<organism evidence="3 4">
    <name type="scientific">Micromonospora nigra</name>
    <dbReference type="NCBI Taxonomy" id="145857"/>
    <lineage>
        <taxon>Bacteria</taxon>
        <taxon>Bacillati</taxon>
        <taxon>Actinomycetota</taxon>
        <taxon>Actinomycetes</taxon>
        <taxon>Micromonosporales</taxon>
        <taxon>Micromonosporaceae</taxon>
        <taxon>Micromonospora</taxon>
    </lineage>
</organism>
<evidence type="ECO:0000256" key="1">
    <source>
        <dbReference type="ARBA" id="ARBA00023002"/>
    </source>
</evidence>
<dbReference type="GO" id="GO:0005737">
    <property type="term" value="C:cytoplasm"/>
    <property type="evidence" value="ECO:0007669"/>
    <property type="project" value="TreeGrafter"/>
</dbReference>
<keyword evidence="1" id="KW-0560">Oxidoreductase</keyword>
<evidence type="ECO:0000259" key="2">
    <source>
        <dbReference type="Pfam" id="PF01266"/>
    </source>
</evidence>
<dbReference type="PANTHER" id="PTHR13847">
    <property type="entry name" value="SARCOSINE DEHYDROGENASE-RELATED"/>
    <property type="match status" value="1"/>
</dbReference>
<dbReference type="OrthoDB" id="4775411at2"/>
<feature type="domain" description="FAD dependent oxidoreductase" evidence="2">
    <location>
        <begin position="2"/>
        <end position="343"/>
    </location>
</feature>
<dbReference type="Gene3D" id="3.30.9.10">
    <property type="entry name" value="D-Amino Acid Oxidase, subunit A, domain 2"/>
    <property type="match status" value="1"/>
</dbReference>
<name>A0A1C6RD89_9ACTN</name>
<dbReference type="RefSeq" id="WP_091089723.1">
    <property type="nucleotide sequence ID" value="NZ_FMHT01000003.1"/>
</dbReference>
<gene>
    <name evidence="3" type="ORF">GA0070616_0582</name>
</gene>
<dbReference type="SUPFAM" id="SSF51905">
    <property type="entry name" value="FAD/NAD(P)-binding domain"/>
    <property type="match status" value="1"/>
</dbReference>
<protein>
    <submittedName>
        <fullName evidence="3">Glycine/D-amino acid oxidase</fullName>
    </submittedName>
</protein>
<dbReference type="InterPro" id="IPR006076">
    <property type="entry name" value="FAD-dep_OxRdtase"/>
</dbReference>
<dbReference type="PANTHER" id="PTHR13847:SF289">
    <property type="entry name" value="GLYCINE OXIDASE"/>
    <property type="match status" value="1"/>
</dbReference>
<proteinExistence type="predicted"/>
<accession>A0A1C6RD89</accession>
<dbReference type="AlphaFoldDB" id="A0A1C6RD89"/>
<evidence type="ECO:0000313" key="3">
    <source>
        <dbReference type="EMBL" id="SCL14931.1"/>
    </source>
</evidence>
<dbReference type="InterPro" id="IPR036188">
    <property type="entry name" value="FAD/NAD-bd_sf"/>
</dbReference>
<dbReference type="Proteomes" id="UP000199699">
    <property type="component" value="Unassembled WGS sequence"/>
</dbReference>
<evidence type="ECO:0000313" key="4">
    <source>
        <dbReference type="Proteomes" id="UP000199699"/>
    </source>
</evidence>
<dbReference type="Pfam" id="PF01266">
    <property type="entry name" value="DAO"/>
    <property type="match status" value="1"/>
</dbReference>
<dbReference type="GO" id="GO:0016491">
    <property type="term" value="F:oxidoreductase activity"/>
    <property type="evidence" value="ECO:0007669"/>
    <property type="project" value="UniProtKB-KW"/>
</dbReference>